<dbReference type="EMBL" id="JAGKQM010000013">
    <property type="protein sequence ID" value="KAH0893034.1"/>
    <property type="molecule type" value="Genomic_DNA"/>
</dbReference>
<feature type="region of interest" description="Disordered" evidence="1">
    <location>
        <begin position="447"/>
        <end position="504"/>
    </location>
</feature>
<evidence type="ECO:0000256" key="1">
    <source>
        <dbReference type="SAM" id="MobiDB-lite"/>
    </source>
</evidence>
<feature type="compositionally biased region" description="Basic residues" evidence="1">
    <location>
        <begin position="240"/>
        <end position="263"/>
    </location>
</feature>
<gene>
    <name evidence="2" type="ORF">HID58_055463</name>
</gene>
<proteinExistence type="predicted"/>
<dbReference type="PANTHER" id="PTHR33411:SF34">
    <property type="entry name" value="PROTEIN, PUTATIVE-RELATED"/>
    <property type="match status" value="1"/>
</dbReference>
<feature type="region of interest" description="Disordered" evidence="1">
    <location>
        <begin position="29"/>
        <end position="73"/>
    </location>
</feature>
<comment type="caution">
    <text evidence="2">The sequence shown here is derived from an EMBL/GenBank/DDBJ whole genome shotgun (WGS) entry which is preliminary data.</text>
</comment>
<dbReference type="InterPro" id="IPR004252">
    <property type="entry name" value="Probable_transposase_24"/>
</dbReference>
<feature type="compositionally biased region" description="Low complexity" evidence="1">
    <location>
        <begin position="447"/>
        <end position="494"/>
    </location>
</feature>
<dbReference type="PANTHER" id="PTHR33411">
    <property type="entry name" value="OS08G0392500 PROTEIN"/>
    <property type="match status" value="1"/>
</dbReference>
<keyword evidence="3" id="KW-1185">Reference proteome</keyword>
<evidence type="ECO:0000313" key="3">
    <source>
        <dbReference type="Proteomes" id="UP000824890"/>
    </source>
</evidence>
<sequence>MSLLSLSQSFTASLILSHTLSQTPLSLSLSTMAPSTGIPNESRRRPRPTELQLPDMRQGRPQMTLSEPSAMAPSFAPPEVVPPGAVPPGAVPHASVGSSSAVHVAPAPYVRRREDALLRAPSRRNQPHLHPDKINGALWFGIDPEVHAFIRATWQGNYWGSWASWNFVPPEKKDQWWHAFIQHYYWDDQFHDEIYLKWKKQIQVTVRGRISQNRRDNRRPSYMSDAHWATMVEKYSTEHTKRKSAKSARSRKSAPVGKKMHKHGAGPRCFLNIAYIKWSMVDEGLDEPPSYTALARKTHTGKDGSFLEELVLEIEEAVEEMLQDGSPLGDSQTDSTAASNAKRYLLNQEYIKRGKTKKGTIYGLGSVQYKNNSPSVLIPVSLQRNLDVDMRMSGFEATISEVKEDIAGVKEDFSALKAEINAFKTEVTRGMSASQATLNTILQTLQSQASTPASTAQPSQPQAQSQPQGQPQAPIQSQHQPQAQAQAQSTAPPQHLTINNPSELDRWCQELGM</sequence>
<feature type="region of interest" description="Disordered" evidence="1">
    <location>
        <begin position="236"/>
        <end position="263"/>
    </location>
</feature>
<accession>A0ABQ8AKD7</accession>
<dbReference type="Pfam" id="PF03004">
    <property type="entry name" value="Transposase_24"/>
    <property type="match status" value="1"/>
</dbReference>
<reference evidence="2 3" key="1">
    <citation type="submission" date="2021-05" db="EMBL/GenBank/DDBJ databases">
        <title>Genome Assembly of Synthetic Allotetraploid Brassica napus Reveals Homoeologous Exchanges between Subgenomes.</title>
        <authorList>
            <person name="Davis J.T."/>
        </authorList>
    </citation>
    <scope>NUCLEOTIDE SEQUENCE [LARGE SCALE GENOMIC DNA]</scope>
    <source>
        <strain evidence="3">cv. Da-Ae</strain>
        <tissue evidence="2">Seedling</tissue>
    </source>
</reference>
<dbReference type="Proteomes" id="UP000824890">
    <property type="component" value="Unassembled WGS sequence"/>
</dbReference>
<evidence type="ECO:0008006" key="4">
    <source>
        <dbReference type="Google" id="ProtNLM"/>
    </source>
</evidence>
<evidence type="ECO:0000313" key="2">
    <source>
        <dbReference type="EMBL" id="KAH0893034.1"/>
    </source>
</evidence>
<protein>
    <recommendedName>
        <fullName evidence="4">Transposase, Ptta/En/Spm, plant</fullName>
    </recommendedName>
</protein>
<dbReference type="Gene3D" id="1.20.5.170">
    <property type="match status" value="1"/>
</dbReference>
<organism evidence="2 3">
    <name type="scientific">Brassica napus</name>
    <name type="common">Rape</name>
    <dbReference type="NCBI Taxonomy" id="3708"/>
    <lineage>
        <taxon>Eukaryota</taxon>
        <taxon>Viridiplantae</taxon>
        <taxon>Streptophyta</taxon>
        <taxon>Embryophyta</taxon>
        <taxon>Tracheophyta</taxon>
        <taxon>Spermatophyta</taxon>
        <taxon>Magnoliopsida</taxon>
        <taxon>eudicotyledons</taxon>
        <taxon>Gunneridae</taxon>
        <taxon>Pentapetalae</taxon>
        <taxon>rosids</taxon>
        <taxon>malvids</taxon>
        <taxon>Brassicales</taxon>
        <taxon>Brassicaceae</taxon>
        <taxon>Brassiceae</taxon>
        <taxon>Brassica</taxon>
    </lineage>
</organism>
<name>A0ABQ8AKD7_BRANA</name>